<gene>
    <name evidence="1" type="ORF">AWC07_17350</name>
</gene>
<accession>A0A1X1UXU9</accession>
<protein>
    <submittedName>
        <fullName evidence="1">Uncharacterized protein</fullName>
    </submittedName>
</protein>
<dbReference type="STRING" id="1777.AWC07_17350"/>
<sequence length="97" mass="10970">MTAQYLGTLPGVRASLTVTVFERDELPDTPTYRSAVPQDRHLHLLMARGALEFEALFPSLLAELLDSLYTVPSAPIIGRAVAHNMRLWLRERRSPRQ</sequence>
<dbReference type="Proteomes" id="UP000193738">
    <property type="component" value="Unassembled WGS sequence"/>
</dbReference>
<name>A0A1X1UXU9_MYCGS</name>
<organism evidence="1 2">
    <name type="scientific">Mycobacterium gastri</name>
    <dbReference type="NCBI Taxonomy" id="1777"/>
    <lineage>
        <taxon>Bacteria</taxon>
        <taxon>Bacillati</taxon>
        <taxon>Actinomycetota</taxon>
        <taxon>Actinomycetes</taxon>
        <taxon>Mycobacteriales</taxon>
        <taxon>Mycobacteriaceae</taxon>
        <taxon>Mycobacterium</taxon>
    </lineage>
</organism>
<dbReference type="EMBL" id="LQOX01000140">
    <property type="protein sequence ID" value="ORV61635.1"/>
    <property type="molecule type" value="Genomic_DNA"/>
</dbReference>
<proteinExistence type="predicted"/>
<comment type="caution">
    <text evidence="1">The sequence shown here is derived from an EMBL/GenBank/DDBJ whole genome shotgun (WGS) entry which is preliminary data.</text>
</comment>
<keyword evidence="2" id="KW-1185">Reference proteome</keyword>
<evidence type="ECO:0000313" key="1">
    <source>
        <dbReference type="EMBL" id="ORV61635.1"/>
    </source>
</evidence>
<evidence type="ECO:0000313" key="2">
    <source>
        <dbReference type="Proteomes" id="UP000193738"/>
    </source>
</evidence>
<reference evidence="1 2" key="1">
    <citation type="submission" date="2016-01" db="EMBL/GenBank/DDBJ databases">
        <title>The new phylogeny of the genus Mycobacterium.</title>
        <authorList>
            <person name="Tarcisio F."/>
            <person name="Conor M."/>
            <person name="Antonella G."/>
            <person name="Elisabetta G."/>
            <person name="Giulia F.S."/>
            <person name="Sara T."/>
            <person name="Anna F."/>
            <person name="Clotilde B."/>
            <person name="Roberto B."/>
            <person name="Veronica D.S."/>
            <person name="Fabio R."/>
            <person name="Monica P."/>
            <person name="Olivier J."/>
            <person name="Enrico T."/>
            <person name="Nicola S."/>
        </authorList>
    </citation>
    <scope>NUCLEOTIDE SEQUENCE [LARGE SCALE GENOMIC DNA]</scope>
    <source>
        <strain evidence="1 2">DSM 43505</strain>
    </source>
</reference>
<dbReference type="AlphaFoldDB" id="A0A1X1UXU9"/>